<keyword evidence="2" id="KW-0255">Endonuclease</keyword>
<dbReference type="SUPFAM" id="SSF52980">
    <property type="entry name" value="Restriction endonuclease-like"/>
    <property type="match status" value="1"/>
</dbReference>
<dbReference type="AlphaFoldDB" id="A0A3N0CAF0"/>
<accession>A0A3N0CAF0</accession>
<dbReference type="InterPro" id="IPR011335">
    <property type="entry name" value="Restrct_endonuc-II-like"/>
</dbReference>
<dbReference type="CDD" id="cd06260">
    <property type="entry name" value="DUF820-like"/>
    <property type="match status" value="1"/>
</dbReference>
<dbReference type="Proteomes" id="UP000267128">
    <property type="component" value="Unassembled WGS sequence"/>
</dbReference>
<gene>
    <name evidence="2" type="ORF">EFK50_19060</name>
</gene>
<dbReference type="PANTHER" id="PTHR34107:SF4">
    <property type="entry name" value="SLL1222 PROTEIN"/>
    <property type="match status" value="1"/>
</dbReference>
<name>A0A3N0CAF0_9ACTN</name>
<evidence type="ECO:0000259" key="1">
    <source>
        <dbReference type="Pfam" id="PF05685"/>
    </source>
</evidence>
<dbReference type="InterPro" id="IPR012296">
    <property type="entry name" value="Nuclease_put_TT1808"/>
</dbReference>
<keyword evidence="3" id="KW-1185">Reference proteome</keyword>
<dbReference type="PANTHER" id="PTHR34107">
    <property type="entry name" value="SLL0198 PROTEIN-RELATED"/>
    <property type="match status" value="1"/>
</dbReference>
<dbReference type="EMBL" id="RJSE01000009">
    <property type="protein sequence ID" value="RNL60435.1"/>
    <property type="molecule type" value="Genomic_DNA"/>
</dbReference>
<dbReference type="Gene3D" id="3.90.1570.10">
    <property type="entry name" value="tt1808, chain A"/>
    <property type="match status" value="1"/>
</dbReference>
<protein>
    <submittedName>
        <fullName evidence="2">Uma2 family endonuclease</fullName>
    </submittedName>
</protein>
<dbReference type="InterPro" id="IPR008538">
    <property type="entry name" value="Uma2"/>
</dbReference>
<keyword evidence="2" id="KW-0540">Nuclease</keyword>
<dbReference type="RefSeq" id="WP_123229187.1">
    <property type="nucleotide sequence ID" value="NZ_RJSE01000009.1"/>
</dbReference>
<feature type="domain" description="Putative restriction endonuclease" evidence="1">
    <location>
        <begin position="15"/>
        <end position="159"/>
    </location>
</feature>
<sequence>MPVAEPALQRFRMSWEEYLDLPEKPKAEWVDGEVVVTPPVSADHGYAVLGLGSVLRSALPSLSVVTEVGVRLPRNRLRAPDLMVLDRWPEQKWVTLAPVLVVEVLSPSTRSEDTVRKSAEYAEGRVGQYWMLDPDLRALDVYVNRDGGWDLLLHLDDDDPVGDVVVGDHGTVQLDLRDLLR</sequence>
<dbReference type="Pfam" id="PF05685">
    <property type="entry name" value="Uma2"/>
    <property type="match status" value="1"/>
</dbReference>
<evidence type="ECO:0000313" key="2">
    <source>
        <dbReference type="EMBL" id="RNL60435.1"/>
    </source>
</evidence>
<keyword evidence="2" id="KW-0378">Hydrolase</keyword>
<dbReference type="GO" id="GO:0004519">
    <property type="term" value="F:endonuclease activity"/>
    <property type="evidence" value="ECO:0007669"/>
    <property type="project" value="UniProtKB-KW"/>
</dbReference>
<comment type="caution">
    <text evidence="2">The sequence shown here is derived from an EMBL/GenBank/DDBJ whole genome shotgun (WGS) entry which is preliminary data.</text>
</comment>
<reference evidence="2 3" key="1">
    <citation type="submission" date="2018-11" db="EMBL/GenBank/DDBJ databases">
        <authorList>
            <person name="Li F."/>
        </authorList>
    </citation>
    <scope>NUCLEOTIDE SEQUENCE [LARGE SCALE GENOMIC DNA]</scope>
    <source>
        <strain evidence="2 3">Gsoil 097</strain>
    </source>
</reference>
<evidence type="ECO:0000313" key="3">
    <source>
        <dbReference type="Proteomes" id="UP000267128"/>
    </source>
</evidence>
<dbReference type="OrthoDB" id="5524117at2"/>
<organism evidence="2 3">
    <name type="scientific">Nocardioides marmoriginsengisoli</name>
    <dbReference type="NCBI Taxonomy" id="661483"/>
    <lineage>
        <taxon>Bacteria</taxon>
        <taxon>Bacillati</taxon>
        <taxon>Actinomycetota</taxon>
        <taxon>Actinomycetes</taxon>
        <taxon>Propionibacteriales</taxon>
        <taxon>Nocardioidaceae</taxon>
        <taxon>Nocardioides</taxon>
    </lineage>
</organism>
<proteinExistence type="predicted"/>